<dbReference type="NCBIfam" id="NF041646">
    <property type="entry name" value="VC0807_fam"/>
    <property type="match status" value="1"/>
</dbReference>
<evidence type="ECO:0000313" key="3">
    <source>
        <dbReference type="Proteomes" id="UP000198983"/>
    </source>
</evidence>
<dbReference type="AlphaFoldDB" id="A0A1H1R9W0"/>
<keyword evidence="1" id="KW-0472">Membrane</keyword>
<gene>
    <name evidence="2" type="ORF">SAMN04489717_2334</name>
</gene>
<evidence type="ECO:0000256" key="1">
    <source>
        <dbReference type="SAM" id="Phobius"/>
    </source>
</evidence>
<dbReference type="InterPro" id="IPR016566">
    <property type="entry name" value="UCP010219"/>
</dbReference>
<keyword evidence="1" id="KW-0812">Transmembrane</keyword>
<proteinExistence type="predicted"/>
<dbReference type="Pfam" id="PF11361">
    <property type="entry name" value="DUF3159"/>
    <property type="match status" value="1"/>
</dbReference>
<dbReference type="EMBL" id="LT629732">
    <property type="protein sequence ID" value="SDS32483.1"/>
    <property type="molecule type" value="Genomic_DNA"/>
</dbReference>
<feature type="transmembrane region" description="Helical" evidence="1">
    <location>
        <begin position="157"/>
        <end position="178"/>
    </location>
</feature>
<evidence type="ECO:0000313" key="2">
    <source>
        <dbReference type="EMBL" id="SDS32483.1"/>
    </source>
</evidence>
<reference evidence="2 3" key="1">
    <citation type="submission" date="2016-10" db="EMBL/GenBank/DDBJ databases">
        <authorList>
            <person name="de Groot N.N."/>
        </authorList>
    </citation>
    <scope>NUCLEOTIDE SEQUENCE [LARGE SCALE GENOMIC DNA]</scope>
    <source>
        <strain evidence="2 3">DSM 22024</strain>
    </source>
</reference>
<feature type="transmembrane region" description="Helical" evidence="1">
    <location>
        <begin position="184"/>
        <end position="204"/>
    </location>
</feature>
<name>A0A1H1R9W0_9ACTN</name>
<protein>
    <submittedName>
        <fullName evidence="2">Intracellular septation protein A</fullName>
    </submittedName>
</protein>
<keyword evidence="1" id="KW-1133">Transmembrane helix</keyword>
<keyword evidence="3" id="KW-1185">Reference proteome</keyword>
<sequence length="228" mass="24390">MGSVHHSAISPRTVVMPPRLRLAMEVARHLAESVLVPLGLFYGIVVAAGFHVALLAAVAWALVAMGVRVVRERRLPAVLLGTTGLSVVQVGVSYAAGSAMVYFLQPTLATYAVAAAFLLTALLDRPLIQRLAHDFCPLPHDVVRSAPLRRLFQRLSVLWGVVLLVNASLTLSLLLTMGTTSMPVATAASVPLFAAGFLLSLLWFRRSLRDGGYRLAWCDPTQAASQGA</sequence>
<feature type="transmembrane region" description="Helical" evidence="1">
    <location>
        <begin position="75"/>
        <end position="96"/>
    </location>
</feature>
<accession>A0A1H1R9W0</accession>
<feature type="transmembrane region" description="Helical" evidence="1">
    <location>
        <begin position="102"/>
        <end position="123"/>
    </location>
</feature>
<feature type="transmembrane region" description="Helical" evidence="1">
    <location>
        <begin position="40"/>
        <end position="63"/>
    </location>
</feature>
<dbReference type="STRING" id="117157.SAMN04489717_2334"/>
<dbReference type="Proteomes" id="UP000198983">
    <property type="component" value="Chromosome I"/>
</dbReference>
<organism evidence="2 3">
    <name type="scientific">Actinopolymorpha singaporensis</name>
    <dbReference type="NCBI Taxonomy" id="117157"/>
    <lineage>
        <taxon>Bacteria</taxon>
        <taxon>Bacillati</taxon>
        <taxon>Actinomycetota</taxon>
        <taxon>Actinomycetes</taxon>
        <taxon>Propionibacteriales</taxon>
        <taxon>Actinopolymorphaceae</taxon>
        <taxon>Actinopolymorpha</taxon>
    </lineage>
</organism>